<dbReference type="RefSeq" id="WP_039752930.1">
    <property type="nucleotide sequence ID" value="NZ_JTCM02000001.1"/>
</dbReference>
<dbReference type="SUPFAM" id="SSF50249">
    <property type="entry name" value="Nucleic acid-binding proteins"/>
    <property type="match status" value="1"/>
</dbReference>
<dbReference type="GO" id="GO:0003697">
    <property type="term" value="F:single-stranded DNA binding"/>
    <property type="evidence" value="ECO:0007669"/>
    <property type="project" value="InterPro"/>
</dbReference>
<evidence type="ECO:0000256" key="1">
    <source>
        <dbReference type="ARBA" id="ARBA00023125"/>
    </source>
</evidence>
<dbReference type="PROSITE" id="PS50935">
    <property type="entry name" value="SSB"/>
    <property type="match status" value="1"/>
</dbReference>
<organism evidence="4 5">
    <name type="scientific">Hassallia byssoidea VB512170</name>
    <dbReference type="NCBI Taxonomy" id="1304833"/>
    <lineage>
        <taxon>Bacteria</taxon>
        <taxon>Bacillati</taxon>
        <taxon>Cyanobacteriota</taxon>
        <taxon>Cyanophyceae</taxon>
        <taxon>Nostocales</taxon>
        <taxon>Tolypothrichaceae</taxon>
        <taxon>Hassallia</taxon>
    </lineage>
</organism>
<name>A0A846H3R0_9CYAN</name>
<proteinExistence type="predicted"/>
<feature type="compositionally biased region" description="Basic and acidic residues" evidence="3">
    <location>
        <begin position="170"/>
        <end position="180"/>
    </location>
</feature>
<dbReference type="Proteomes" id="UP000031549">
    <property type="component" value="Unassembled WGS sequence"/>
</dbReference>
<keyword evidence="5" id="KW-1185">Reference proteome</keyword>
<feature type="region of interest" description="Disordered" evidence="3">
    <location>
        <begin position="101"/>
        <end position="218"/>
    </location>
</feature>
<dbReference type="InterPro" id="IPR012340">
    <property type="entry name" value="NA-bd_OB-fold"/>
</dbReference>
<comment type="caution">
    <text evidence="4">The sequence shown here is derived from an EMBL/GenBank/DDBJ whole genome shotgun (WGS) entry which is preliminary data.</text>
</comment>
<feature type="compositionally biased region" description="Polar residues" evidence="3">
    <location>
        <begin position="126"/>
        <end position="157"/>
    </location>
</feature>
<dbReference type="InterPro" id="IPR000424">
    <property type="entry name" value="Primosome_PriB/ssb"/>
</dbReference>
<reference evidence="4 5" key="1">
    <citation type="journal article" date="2015" name="Genome Announc.">
        <title>Draft Genome Sequence of Cyanobacterium Hassallia byssoidea Strain VB512170, Isolated from Monuments in India.</title>
        <authorList>
            <person name="Singh D."/>
            <person name="Chandrababunaidu M.M."/>
            <person name="Panda A."/>
            <person name="Sen D."/>
            <person name="Bhattacharyya S."/>
            <person name="Adhikary S.P."/>
            <person name="Tripathy S."/>
        </authorList>
    </citation>
    <scope>NUCLEOTIDE SEQUENCE [LARGE SCALE GENOMIC DNA]</scope>
    <source>
        <strain evidence="4 5">VB512170</strain>
    </source>
</reference>
<feature type="compositionally biased region" description="Polar residues" evidence="3">
    <location>
        <begin position="103"/>
        <end position="117"/>
    </location>
</feature>
<feature type="compositionally biased region" description="Basic and acidic residues" evidence="3">
    <location>
        <begin position="190"/>
        <end position="200"/>
    </location>
</feature>
<gene>
    <name evidence="4" type="ORF">PI95_001050</name>
</gene>
<dbReference type="CDD" id="cd04496">
    <property type="entry name" value="SSB_OBF"/>
    <property type="match status" value="1"/>
</dbReference>
<accession>A0A846H3R0</accession>
<feature type="compositionally biased region" description="Acidic residues" evidence="3">
    <location>
        <begin position="209"/>
        <end position="218"/>
    </location>
</feature>
<dbReference type="AlphaFoldDB" id="A0A846H3R0"/>
<dbReference type="EMBL" id="JTCM02000001">
    <property type="protein sequence ID" value="NEU71201.1"/>
    <property type="molecule type" value="Genomic_DNA"/>
</dbReference>
<evidence type="ECO:0000256" key="2">
    <source>
        <dbReference type="PROSITE-ProRule" id="PRU00252"/>
    </source>
</evidence>
<dbReference type="Pfam" id="PF00436">
    <property type="entry name" value="SSB"/>
    <property type="match status" value="1"/>
</dbReference>
<dbReference type="Gene3D" id="2.40.50.140">
    <property type="entry name" value="Nucleic acid-binding proteins"/>
    <property type="match status" value="1"/>
</dbReference>
<protein>
    <submittedName>
        <fullName evidence="4">Single-stranded DNA-binding protein</fullName>
    </submittedName>
</protein>
<evidence type="ECO:0000313" key="5">
    <source>
        <dbReference type="Proteomes" id="UP000031549"/>
    </source>
</evidence>
<sequence>MNSCILMAEIVENPQLRYTSDNLEISEMLVRFPGVRPDDPPATLKVVGWGNMAKEIQQNYHEGDRVLIEGRLGMHTIERREGFKEKRAELTVQRIHALGGDVHTSSSPRMETTQRQSEVPVAAATNHRQASTPMSSPVATPQKTVTTYEQVPTSQAKNDFDTLAEDDFDIEPKQSAKNYDRNPYPAPAQDEPKQSAKNYDRNPYPAPAQDEDIDDIPF</sequence>
<evidence type="ECO:0000256" key="3">
    <source>
        <dbReference type="SAM" id="MobiDB-lite"/>
    </source>
</evidence>
<evidence type="ECO:0000313" key="4">
    <source>
        <dbReference type="EMBL" id="NEU71201.1"/>
    </source>
</evidence>
<keyword evidence="1 2" id="KW-0238">DNA-binding</keyword>